<name>A0ABQ4ZVX9_9ASTR</name>
<gene>
    <name evidence="1" type="ORF">Tco_0801402</name>
</gene>
<reference evidence="1" key="2">
    <citation type="submission" date="2022-01" db="EMBL/GenBank/DDBJ databases">
        <authorList>
            <person name="Yamashiro T."/>
            <person name="Shiraishi A."/>
            <person name="Satake H."/>
            <person name="Nakayama K."/>
        </authorList>
    </citation>
    <scope>NUCLEOTIDE SEQUENCE</scope>
</reference>
<proteinExistence type="predicted"/>
<dbReference type="Proteomes" id="UP001151760">
    <property type="component" value="Unassembled WGS sequence"/>
</dbReference>
<accession>A0ABQ4ZVX9</accession>
<evidence type="ECO:0000313" key="2">
    <source>
        <dbReference type="Proteomes" id="UP001151760"/>
    </source>
</evidence>
<organism evidence="1 2">
    <name type="scientific">Tanacetum coccineum</name>
    <dbReference type="NCBI Taxonomy" id="301880"/>
    <lineage>
        <taxon>Eukaryota</taxon>
        <taxon>Viridiplantae</taxon>
        <taxon>Streptophyta</taxon>
        <taxon>Embryophyta</taxon>
        <taxon>Tracheophyta</taxon>
        <taxon>Spermatophyta</taxon>
        <taxon>Magnoliopsida</taxon>
        <taxon>eudicotyledons</taxon>
        <taxon>Gunneridae</taxon>
        <taxon>Pentapetalae</taxon>
        <taxon>asterids</taxon>
        <taxon>campanulids</taxon>
        <taxon>Asterales</taxon>
        <taxon>Asteraceae</taxon>
        <taxon>Asteroideae</taxon>
        <taxon>Anthemideae</taxon>
        <taxon>Anthemidinae</taxon>
        <taxon>Tanacetum</taxon>
    </lineage>
</organism>
<keyword evidence="2" id="KW-1185">Reference proteome</keyword>
<evidence type="ECO:0000313" key="1">
    <source>
        <dbReference type="EMBL" id="GJS94434.1"/>
    </source>
</evidence>
<reference evidence="1" key="1">
    <citation type="journal article" date="2022" name="Int. J. Mol. Sci.">
        <title>Draft Genome of Tanacetum Coccineum: Genomic Comparison of Closely Related Tanacetum-Family Plants.</title>
        <authorList>
            <person name="Yamashiro T."/>
            <person name="Shiraishi A."/>
            <person name="Nakayama K."/>
            <person name="Satake H."/>
        </authorList>
    </citation>
    <scope>NUCLEOTIDE SEQUENCE</scope>
</reference>
<protein>
    <submittedName>
        <fullName evidence="1">Uncharacterized protein</fullName>
    </submittedName>
</protein>
<dbReference type="EMBL" id="BQNB010011731">
    <property type="protein sequence ID" value="GJS94434.1"/>
    <property type="molecule type" value="Genomic_DNA"/>
</dbReference>
<sequence>MEDDLFTYKLEVVEDFYFPYIEQPHDNLTNDDLDAYELRWLHLKFDDHRKVGKEIMEEVVSTWLIRSYKKQLNEYMEIKNDWSNHNTVTWYTKNALWLYWIRGDDEEVLTNEVLSNLEEEKLMTMLQEYWWRKKEKEELSDDAWSHYSPIDEWKDYEHTTYIETDVNVNQNTYNNVCQIFKDHAGMTNDDAIQGDHEWFDEHEPMEDDDDISDLDDYLITNDAPYFIDEQKERSKERRCKLLGIPYVKPPTCKSKSLR</sequence>
<comment type="caution">
    <text evidence="1">The sequence shown here is derived from an EMBL/GenBank/DDBJ whole genome shotgun (WGS) entry which is preliminary data.</text>
</comment>